<protein>
    <submittedName>
        <fullName evidence="1">Uncharacterized protein</fullName>
    </submittedName>
</protein>
<reference evidence="1 2" key="1">
    <citation type="submission" date="2013-08" db="EMBL/GenBank/DDBJ databases">
        <title>The genome sequence of Knoellia aerolata.</title>
        <authorList>
            <person name="Zhu W."/>
            <person name="Wang G."/>
        </authorList>
    </citation>
    <scope>NUCLEOTIDE SEQUENCE [LARGE SCALE GENOMIC DNA]</scope>
    <source>
        <strain evidence="1 2">DSM 18566</strain>
    </source>
</reference>
<gene>
    <name evidence="1" type="ORF">N801_03780</name>
</gene>
<dbReference type="STRING" id="1385519.N801_03780"/>
<comment type="caution">
    <text evidence="1">The sequence shown here is derived from an EMBL/GenBank/DDBJ whole genome shotgun (WGS) entry which is preliminary data.</text>
</comment>
<evidence type="ECO:0000313" key="1">
    <source>
        <dbReference type="EMBL" id="KGN41976.1"/>
    </source>
</evidence>
<sequence length="102" mass="10371">MKLTIGKTLASAVDGATVVVVRATDADVEVTSGGLALYDPKSEEPPAGDPNPELLGGTLIGKRYVNAADNVELLATKPGKGTLAIDGESLTLRDAKPLPASD</sequence>
<accession>A0A0A0K2J4</accession>
<keyword evidence="2" id="KW-1185">Reference proteome</keyword>
<evidence type="ECO:0000313" key="2">
    <source>
        <dbReference type="Proteomes" id="UP000030013"/>
    </source>
</evidence>
<dbReference type="RefSeq" id="WP_035934930.1">
    <property type="nucleotide sequence ID" value="NZ_AVPL01000010.1"/>
</dbReference>
<dbReference type="OrthoDB" id="4378118at2"/>
<dbReference type="EMBL" id="AVPL01000010">
    <property type="protein sequence ID" value="KGN41976.1"/>
    <property type="molecule type" value="Genomic_DNA"/>
</dbReference>
<dbReference type="eggNOG" id="ENOG5031C5J">
    <property type="taxonomic scope" value="Bacteria"/>
</dbReference>
<dbReference type="Proteomes" id="UP000030013">
    <property type="component" value="Unassembled WGS sequence"/>
</dbReference>
<dbReference type="AlphaFoldDB" id="A0A0A0K2J4"/>
<proteinExistence type="predicted"/>
<organism evidence="1 2">
    <name type="scientific">Knoellia aerolata DSM 18566</name>
    <dbReference type="NCBI Taxonomy" id="1385519"/>
    <lineage>
        <taxon>Bacteria</taxon>
        <taxon>Bacillati</taxon>
        <taxon>Actinomycetota</taxon>
        <taxon>Actinomycetes</taxon>
        <taxon>Micrococcales</taxon>
        <taxon>Intrasporangiaceae</taxon>
        <taxon>Knoellia</taxon>
    </lineage>
</organism>
<name>A0A0A0K2J4_9MICO</name>